<dbReference type="Gene3D" id="3.40.50.1820">
    <property type="entry name" value="alpha/beta hydrolase"/>
    <property type="match status" value="1"/>
</dbReference>
<organism evidence="2 3">
    <name type="scientific">Coemansia brasiliensis</name>
    <dbReference type="NCBI Taxonomy" id="2650707"/>
    <lineage>
        <taxon>Eukaryota</taxon>
        <taxon>Fungi</taxon>
        <taxon>Fungi incertae sedis</taxon>
        <taxon>Zoopagomycota</taxon>
        <taxon>Kickxellomycotina</taxon>
        <taxon>Kickxellomycetes</taxon>
        <taxon>Kickxellales</taxon>
        <taxon>Kickxellaceae</taxon>
        <taxon>Coemansia</taxon>
    </lineage>
</organism>
<feature type="domain" description="Serine aminopeptidase S33" evidence="1">
    <location>
        <begin position="40"/>
        <end position="284"/>
    </location>
</feature>
<name>A0A9W8IHE8_9FUNG</name>
<reference evidence="2" key="1">
    <citation type="submission" date="2022-07" db="EMBL/GenBank/DDBJ databases">
        <title>Phylogenomic reconstructions and comparative analyses of Kickxellomycotina fungi.</title>
        <authorList>
            <person name="Reynolds N.K."/>
            <person name="Stajich J.E."/>
            <person name="Barry K."/>
            <person name="Grigoriev I.V."/>
            <person name="Crous P."/>
            <person name="Smith M.E."/>
        </authorList>
    </citation>
    <scope>NUCLEOTIDE SEQUENCE</scope>
    <source>
        <strain evidence="2">NRRL 1566</strain>
    </source>
</reference>
<proteinExistence type="predicted"/>
<dbReference type="EMBL" id="JANBUW010000012">
    <property type="protein sequence ID" value="KAJ2851473.1"/>
    <property type="molecule type" value="Genomic_DNA"/>
</dbReference>
<evidence type="ECO:0000259" key="1">
    <source>
        <dbReference type="Pfam" id="PF12146"/>
    </source>
</evidence>
<dbReference type="AlphaFoldDB" id="A0A9W8IHE8"/>
<evidence type="ECO:0000313" key="2">
    <source>
        <dbReference type="EMBL" id="KAJ2851473.1"/>
    </source>
</evidence>
<protein>
    <recommendedName>
        <fullName evidence="1">Serine aminopeptidase S33 domain-containing protein</fullName>
    </recommendedName>
</protein>
<accession>A0A9W8IHE8</accession>
<dbReference type="InterPro" id="IPR051044">
    <property type="entry name" value="MAG_DAG_Lipase"/>
</dbReference>
<dbReference type="SUPFAM" id="SSF53474">
    <property type="entry name" value="alpha/beta-Hydrolases"/>
    <property type="match status" value="1"/>
</dbReference>
<comment type="caution">
    <text evidence="2">The sequence shown here is derived from an EMBL/GenBank/DDBJ whole genome shotgun (WGS) entry which is preliminary data.</text>
</comment>
<dbReference type="InterPro" id="IPR029058">
    <property type="entry name" value="AB_hydrolase_fold"/>
</dbReference>
<dbReference type="PANTHER" id="PTHR11614">
    <property type="entry name" value="PHOSPHOLIPASE-RELATED"/>
    <property type="match status" value="1"/>
</dbReference>
<sequence>MTEADNACGKTVVDGIEEETEWIEHEGRHLYTHLYRSAEQPPRATLTLVHGMGEHIERYSGIARTFARAGIQCMGFDQRGFGKTGRRKNNGRLGDNEGLEAVCRDISFINNRVMEADKPHFLFGHSMGGLNVLNYTLHHNQDKHVRGVIASAPALLPGPSLLPPRFVVSLLHQVARLIPSVQKSTGIGPEMLTSNLSERERIQADVLIIGHCALRTLSSVLSQGPQVIAAGAEFQTPVFLTHARGDKATYYQGTASFFANLPESLDKQYKEVECDFHEMHFEEDIGPSLIEEYKQWIIDHIQ</sequence>
<dbReference type="Pfam" id="PF12146">
    <property type="entry name" value="Hydrolase_4"/>
    <property type="match status" value="1"/>
</dbReference>
<keyword evidence="3" id="KW-1185">Reference proteome</keyword>
<dbReference type="Proteomes" id="UP001139887">
    <property type="component" value="Unassembled WGS sequence"/>
</dbReference>
<dbReference type="InterPro" id="IPR022742">
    <property type="entry name" value="Hydrolase_4"/>
</dbReference>
<dbReference type="OrthoDB" id="10249433at2759"/>
<evidence type="ECO:0000313" key="3">
    <source>
        <dbReference type="Proteomes" id="UP001139887"/>
    </source>
</evidence>
<gene>
    <name evidence="2" type="ORF">IWW36_001112</name>
</gene>